<evidence type="ECO:0000313" key="8">
    <source>
        <dbReference type="Proteomes" id="UP000644441"/>
    </source>
</evidence>
<reference evidence="7 8" key="1">
    <citation type="submission" date="2012-09" db="EMBL/GenBank/DDBJ databases">
        <title>Genome Sequence of alkane-degrading Bacterium Alcanivorax venustensis ISO4.</title>
        <authorList>
            <person name="Lai Q."/>
            <person name="Shao Z."/>
        </authorList>
    </citation>
    <scope>NUCLEOTIDE SEQUENCE [LARGE SCALE GENOMIC DNA]</scope>
    <source>
        <strain evidence="7 8">ISO4</strain>
    </source>
</reference>
<evidence type="ECO:0000259" key="6">
    <source>
        <dbReference type="PROSITE" id="PS50977"/>
    </source>
</evidence>
<dbReference type="InterPro" id="IPR036271">
    <property type="entry name" value="Tet_transcr_reg_TetR-rel_C_sf"/>
</dbReference>
<feature type="DNA-binding region" description="H-T-H motif" evidence="5">
    <location>
        <begin position="40"/>
        <end position="59"/>
    </location>
</feature>
<keyword evidence="3 5" id="KW-0238">DNA-binding</keyword>
<organism evidence="7 8">
    <name type="scientific">Alloalcanivorax venustensis ISO4</name>
    <dbReference type="NCBI Taxonomy" id="1177184"/>
    <lineage>
        <taxon>Bacteria</taxon>
        <taxon>Pseudomonadati</taxon>
        <taxon>Pseudomonadota</taxon>
        <taxon>Gammaproteobacteria</taxon>
        <taxon>Oceanospirillales</taxon>
        <taxon>Alcanivoracaceae</taxon>
        <taxon>Alloalcanivorax</taxon>
    </lineage>
</organism>
<feature type="domain" description="HTH tetR-type" evidence="6">
    <location>
        <begin position="17"/>
        <end position="77"/>
    </location>
</feature>
<gene>
    <name evidence="7" type="ORF">ISO4_00200</name>
</gene>
<dbReference type="InterPro" id="IPR009057">
    <property type="entry name" value="Homeodomain-like_sf"/>
</dbReference>
<dbReference type="PANTHER" id="PTHR43479">
    <property type="entry name" value="ACREF/ENVCD OPERON REPRESSOR-RELATED"/>
    <property type="match status" value="1"/>
</dbReference>
<keyword evidence="4" id="KW-0804">Transcription</keyword>
<dbReference type="PRINTS" id="PR00455">
    <property type="entry name" value="HTHTETR"/>
</dbReference>
<keyword evidence="1" id="KW-0678">Repressor</keyword>
<evidence type="ECO:0000256" key="4">
    <source>
        <dbReference type="ARBA" id="ARBA00023163"/>
    </source>
</evidence>
<dbReference type="Pfam" id="PF00440">
    <property type="entry name" value="TetR_N"/>
    <property type="match status" value="1"/>
</dbReference>
<dbReference type="Proteomes" id="UP000644441">
    <property type="component" value="Unassembled WGS sequence"/>
</dbReference>
<keyword evidence="8" id="KW-1185">Reference proteome</keyword>
<accession>A0ABS0ABV2</accession>
<evidence type="ECO:0000313" key="7">
    <source>
        <dbReference type="EMBL" id="MBF5051598.1"/>
    </source>
</evidence>
<dbReference type="InterPro" id="IPR050624">
    <property type="entry name" value="HTH-type_Tx_Regulator"/>
</dbReference>
<dbReference type="SUPFAM" id="SSF46689">
    <property type="entry name" value="Homeodomain-like"/>
    <property type="match status" value="1"/>
</dbReference>
<evidence type="ECO:0000256" key="2">
    <source>
        <dbReference type="ARBA" id="ARBA00023015"/>
    </source>
</evidence>
<evidence type="ECO:0000256" key="5">
    <source>
        <dbReference type="PROSITE-ProRule" id="PRU00335"/>
    </source>
</evidence>
<dbReference type="InterPro" id="IPR013572">
    <property type="entry name" value="Tscrpt_reg_MAATS_C"/>
</dbReference>
<dbReference type="Pfam" id="PF08361">
    <property type="entry name" value="TetR_C_2"/>
    <property type="match status" value="1"/>
</dbReference>
<keyword evidence="2" id="KW-0805">Transcription regulation</keyword>
<dbReference type="Gene3D" id="1.10.357.10">
    <property type="entry name" value="Tetracycline Repressor, domain 2"/>
    <property type="match status" value="1"/>
</dbReference>
<dbReference type="PROSITE" id="PS50977">
    <property type="entry name" value="HTH_TETR_2"/>
    <property type="match status" value="1"/>
</dbReference>
<dbReference type="SUPFAM" id="SSF48498">
    <property type="entry name" value="Tetracyclin repressor-like, C-terminal domain"/>
    <property type="match status" value="1"/>
</dbReference>
<evidence type="ECO:0000256" key="3">
    <source>
        <dbReference type="ARBA" id="ARBA00023125"/>
    </source>
</evidence>
<comment type="caution">
    <text evidence="7">The sequence shown here is derived from an EMBL/GenBank/DDBJ whole genome shotgun (WGS) entry which is preliminary data.</text>
</comment>
<dbReference type="InterPro" id="IPR001647">
    <property type="entry name" value="HTH_TetR"/>
</dbReference>
<proteinExistence type="predicted"/>
<protein>
    <submittedName>
        <fullName evidence="7">TetR family transcriptional regulator</fullName>
    </submittedName>
</protein>
<dbReference type="PANTHER" id="PTHR43479:SF11">
    <property type="entry name" value="ACREF_ENVCD OPERON REPRESSOR-RELATED"/>
    <property type="match status" value="1"/>
</dbReference>
<dbReference type="EMBL" id="ARXR01000001">
    <property type="protein sequence ID" value="MBF5051598.1"/>
    <property type="molecule type" value="Genomic_DNA"/>
</dbReference>
<sequence>MRVAALLPMRRTKEDAEKTRRKIVEVALQLFSSNGYTNTTLAKIATEAGFSRGPIYWHFNNKDELFEEVLSFSQQPLADLINQARGELAHPLNAIHEFAEQWLRLLVDNRWHRQSFEILLNKTELTSTMERTLKRERKLTRDVVSVLTNLVTQAQQQQLISDRHGADELGLLCYTYLMGITQTWLFSPRLFKLEQEIPFFLDRLDRLLQD</sequence>
<name>A0ABS0ABV2_9GAMM</name>
<evidence type="ECO:0000256" key="1">
    <source>
        <dbReference type="ARBA" id="ARBA00022491"/>
    </source>
</evidence>